<organism evidence="1 2">
    <name type="scientific">Suillus luteus UH-Slu-Lm8-n1</name>
    <dbReference type="NCBI Taxonomy" id="930992"/>
    <lineage>
        <taxon>Eukaryota</taxon>
        <taxon>Fungi</taxon>
        <taxon>Dikarya</taxon>
        <taxon>Basidiomycota</taxon>
        <taxon>Agaricomycotina</taxon>
        <taxon>Agaricomycetes</taxon>
        <taxon>Agaricomycetidae</taxon>
        <taxon>Boletales</taxon>
        <taxon>Suillineae</taxon>
        <taxon>Suillaceae</taxon>
        <taxon>Suillus</taxon>
    </lineage>
</organism>
<accession>A0A0D0APT8</accession>
<proteinExistence type="predicted"/>
<dbReference type="HOGENOM" id="CLU_2361147_0_0_1"/>
<dbReference type="Proteomes" id="UP000054485">
    <property type="component" value="Unassembled WGS sequence"/>
</dbReference>
<reference evidence="1 2" key="1">
    <citation type="submission" date="2014-04" db="EMBL/GenBank/DDBJ databases">
        <authorList>
            <consortium name="DOE Joint Genome Institute"/>
            <person name="Kuo A."/>
            <person name="Ruytinx J."/>
            <person name="Rineau F."/>
            <person name="Colpaert J."/>
            <person name="Kohler A."/>
            <person name="Nagy L.G."/>
            <person name="Floudas D."/>
            <person name="Copeland A."/>
            <person name="Barry K.W."/>
            <person name="Cichocki N."/>
            <person name="Veneault-Fourrey C."/>
            <person name="LaButti K."/>
            <person name="Lindquist E.A."/>
            <person name="Lipzen A."/>
            <person name="Lundell T."/>
            <person name="Morin E."/>
            <person name="Murat C."/>
            <person name="Sun H."/>
            <person name="Tunlid A."/>
            <person name="Henrissat B."/>
            <person name="Grigoriev I.V."/>
            <person name="Hibbett D.S."/>
            <person name="Martin F."/>
            <person name="Nordberg H.P."/>
            <person name="Cantor M.N."/>
            <person name="Hua S.X."/>
        </authorList>
    </citation>
    <scope>NUCLEOTIDE SEQUENCE [LARGE SCALE GENOMIC DNA]</scope>
    <source>
        <strain evidence="1 2">UH-Slu-Lm8-n1</strain>
    </source>
</reference>
<name>A0A0D0APT8_9AGAM</name>
<gene>
    <name evidence="1" type="ORF">CY34DRAFT_803422</name>
</gene>
<sequence length="96" mass="10717">MSCTTYTPHETLVSGETRSKATAYNSELRVSSLSNFRYRIFAQPMARSVSRRHCNALCMHLFEGAKHGRGGISQSSHLCPRDLEAWLFIASCSGTF</sequence>
<dbReference type="AlphaFoldDB" id="A0A0D0APT8"/>
<protein>
    <submittedName>
        <fullName evidence="1">Uncharacterized protein</fullName>
    </submittedName>
</protein>
<keyword evidence="2" id="KW-1185">Reference proteome</keyword>
<dbReference type="EMBL" id="KN835204">
    <property type="protein sequence ID" value="KIK43806.1"/>
    <property type="molecule type" value="Genomic_DNA"/>
</dbReference>
<reference evidence="2" key="2">
    <citation type="submission" date="2015-01" db="EMBL/GenBank/DDBJ databases">
        <title>Evolutionary Origins and Diversification of the Mycorrhizal Mutualists.</title>
        <authorList>
            <consortium name="DOE Joint Genome Institute"/>
            <consortium name="Mycorrhizal Genomics Consortium"/>
            <person name="Kohler A."/>
            <person name="Kuo A."/>
            <person name="Nagy L.G."/>
            <person name="Floudas D."/>
            <person name="Copeland A."/>
            <person name="Barry K.W."/>
            <person name="Cichocki N."/>
            <person name="Veneault-Fourrey C."/>
            <person name="LaButti K."/>
            <person name="Lindquist E.A."/>
            <person name="Lipzen A."/>
            <person name="Lundell T."/>
            <person name="Morin E."/>
            <person name="Murat C."/>
            <person name="Riley R."/>
            <person name="Ohm R."/>
            <person name="Sun H."/>
            <person name="Tunlid A."/>
            <person name="Henrissat B."/>
            <person name="Grigoriev I.V."/>
            <person name="Hibbett D.S."/>
            <person name="Martin F."/>
        </authorList>
    </citation>
    <scope>NUCLEOTIDE SEQUENCE [LARGE SCALE GENOMIC DNA]</scope>
    <source>
        <strain evidence="2">UH-Slu-Lm8-n1</strain>
    </source>
</reference>
<evidence type="ECO:0000313" key="2">
    <source>
        <dbReference type="Proteomes" id="UP000054485"/>
    </source>
</evidence>
<dbReference type="InParanoid" id="A0A0D0APT8"/>
<evidence type="ECO:0000313" key="1">
    <source>
        <dbReference type="EMBL" id="KIK43806.1"/>
    </source>
</evidence>